<protein>
    <recommendedName>
        <fullName evidence="4">Lipoprotein</fullName>
    </recommendedName>
</protein>
<feature type="signal peptide" evidence="1">
    <location>
        <begin position="1"/>
        <end position="19"/>
    </location>
</feature>
<name>A0ABW5YV53_9SPHI</name>
<dbReference type="EMBL" id="JBHUPE010000004">
    <property type="protein sequence ID" value="MFD2904136.1"/>
    <property type="molecule type" value="Genomic_DNA"/>
</dbReference>
<evidence type="ECO:0000256" key="1">
    <source>
        <dbReference type="SAM" id="SignalP"/>
    </source>
</evidence>
<feature type="chain" id="PRO_5046480430" description="Lipoprotein" evidence="1">
    <location>
        <begin position="20"/>
        <end position="323"/>
    </location>
</feature>
<keyword evidence="3" id="KW-1185">Reference proteome</keyword>
<evidence type="ECO:0000313" key="2">
    <source>
        <dbReference type="EMBL" id="MFD2904136.1"/>
    </source>
</evidence>
<organism evidence="2 3">
    <name type="scientific">Sphingobacterium anhuiense</name>
    <dbReference type="NCBI Taxonomy" id="493780"/>
    <lineage>
        <taxon>Bacteria</taxon>
        <taxon>Pseudomonadati</taxon>
        <taxon>Bacteroidota</taxon>
        <taxon>Sphingobacteriia</taxon>
        <taxon>Sphingobacteriales</taxon>
        <taxon>Sphingobacteriaceae</taxon>
        <taxon>Sphingobacterium</taxon>
    </lineage>
</organism>
<evidence type="ECO:0000313" key="3">
    <source>
        <dbReference type="Proteomes" id="UP001597509"/>
    </source>
</evidence>
<proteinExistence type="predicted"/>
<dbReference type="RefSeq" id="WP_380919885.1">
    <property type="nucleotide sequence ID" value="NZ_JBHUPE010000004.1"/>
</dbReference>
<dbReference type="PROSITE" id="PS51257">
    <property type="entry name" value="PROKAR_LIPOPROTEIN"/>
    <property type="match status" value="1"/>
</dbReference>
<reference evidence="3" key="1">
    <citation type="journal article" date="2019" name="Int. J. Syst. Evol. Microbiol.">
        <title>The Global Catalogue of Microorganisms (GCM) 10K type strain sequencing project: providing services to taxonomists for standard genome sequencing and annotation.</title>
        <authorList>
            <consortium name="The Broad Institute Genomics Platform"/>
            <consortium name="The Broad Institute Genome Sequencing Center for Infectious Disease"/>
            <person name="Wu L."/>
            <person name="Ma J."/>
        </authorList>
    </citation>
    <scope>NUCLEOTIDE SEQUENCE [LARGE SCALE GENOMIC DNA]</scope>
    <source>
        <strain evidence="3">KCTC 22209</strain>
    </source>
</reference>
<keyword evidence="1" id="KW-0732">Signal</keyword>
<accession>A0ABW5YV53</accession>
<sequence>MKKYILLLTIIYIILGCSASSNNPVNLKQNPEINSENIIVKVLQHVKHFPKEPRYVIYHTNGMCNFEIFVNDRKVVKSFNNESFSTGNEINPYLLDGTNTLKVVLYPREDQGKFNDQTLFDLKVESYENTDRFSVEKQQDSLFVYSNPKNKDHLFEGSGKERFEEIMNFKLAQVPYRINGWKDSQDLRDFDKKILEAKVLEAYKMIQSAFKAKDLDKIARFSYNKIKDQAISQYFDQDEVQDALEKLTNIVHAENLTFIPIDHYELVFYGDGKLIGLKSTKREKGYREASALMYTSNKNENLIESELDYLLHIPKGKTAFEIY</sequence>
<comment type="caution">
    <text evidence="2">The sequence shown here is derived from an EMBL/GenBank/DDBJ whole genome shotgun (WGS) entry which is preliminary data.</text>
</comment>
<dbReference type="Proteomes" id="UP001597509">
    <property type="component" value="Unassembled WGS sequence"/>
</dbReference>
<gene>
    <name evidence="2" type="ORF">ACFS6I_09390</name>
</gene>
<evidence type="ECO:0008006" key="4">
    <source>
        <dbReference type="Google" id="ProtNLM"/>
    </source>
</evidence>